<gene>
    <name evidence="1" type="ORF">EMA8858_03429</name>
</gene>
<evidence type="ECO:0000313" key="2">
    <source>
        <dbReference type="Proteomes" id="UP000837932"/>
    </source>
</evidence>
<dbReference type="EMBL" id="CAKLPY010000003">
    <property type="protein sequence ID" value="CAH0997298.1"/>
    <property type="molecule type" value="Genomic_DNA"/>
</dbReference>
<dbReference type="Proteomes" id="UP000837932">
    <property type="component" value="Unassembled WGS sequence"/>
</dbReference>
<proteinExistence type="predicted"/>
<name>A0ABN8EW69_9BACT</name>
<sequence>MLTIKVNIENEMFFLSTCIVITEAGQFQKLSTKLPMIVFDDKSALKAKTSYLYKISTKIDSQTHKSCKNPITELKNY</sequence>
<organism evidence="1 2">
    <name type="scientific">Emticicia aquatica</name>
    <dbReference type="NCBI Taxonomy" id="1681835"/>
    <lineage>
        <taxon>Bacteria</taxon>
        <taxon>Pseudomonadati</taxon>
        <taxon>Bacteroidota</taxon>
        <taxon>Cytophagia</taxon>
        <taxon>Cytophagales</taxon>
        <taxon>Leadbetterellaceae</taxon>
        <taxon>Emticicia</taxon>
    </lineage>
</organism>
<protein>
    <submittedName>
        <fullName evidence="1">Uncharacterized protein</fullName>
    </submittedName>
</protein>
<dbReference type="RefSeq" id="WP_238807955.1">
    <property type="nucleotide sequence ID" value="NZ_CAKLPY010000003.1"/>
</dbReference>
<evidence type="ECO:0000313" key="1">
    <source>
        <dbReference type="EMBL" id="CAH0997298.1"/>
    </source>
</evidence>
<reference evidence="1" key="1">
    <citation type="submission" date="2021-12" db="EMBL/GenBank/DDBJ databases">
        <authorList>
            <person name="Rodrigo-Torres L."/>
            <person name="Arahal R. D."/>
            <person name="Lucena T."/>
        </authorList>
    </citation>
    <scope>NUCLEOTIDE SEQUENCE</scope>
    <source>
        <strain evidence="1">CECT 8858</strain>
    </source>
</reference>
<accession>A0ABN8EW69</accession>
<keyword evidence="2" id="KW-1185">Reference proteome</keyword>
<comment type="caution">
    <text evidence="1">The sequence shown here is derived from an EMBL/GenBank/DDBJ whole genome shotgun (WGS) entry which is preliminary data.</text>
</comment>